<gene>
    <name evidence="4" type="ORF">A3860_25055</name>
</gene>
<dbReference type="PANTHER" id="PTHR30328:SF54">
    <property type="entry name" value="HTH-TYPE TRANSCRIPTIONAL REPRESSOR SCO4008"/>
    <property type="match status" value="1"/>
</dbReference>
<evidence type="ECO:0000313" key="5">
    <source>
        <dbReference type="Proteomes" id="UP000192796"/>
    </source>
</evidence>
<dbReference type="PANTHER" id="PTHR30328">
    <property type="entry name" value="TRANSCRIPTIONAL REPRESSOR"/>
    <property type="match status" value="1"/>
</dbReference>
<dbReference type="InterPro" id="IPR001647">
    <property type="entry name" value="HTH_TetR"/>
</dbReference>
<dbReference type="EMBL" id="LVYD01000046">
    <property type="protein sequence ID" value="OQP63339.1"/>
    <property type="molecule type" value="Genomic_DNA"/>
</dbReference>
<dbReference type="AlphaFoldDB" id="A0A1V9FY97"/>
<dbReference type="PROSITE" id="PS50977">
    <property type="entry name" value="HTH_TETR_2"/>
    <property type="match status" value="1"/>
</dbReference>
<proteinExistence type="predicted"/>
<dbReference type="STRING" id="1703345.A3860_25055"/>
<organism evidence="4 5">
    <name type="scientific">Niastella vici</name>
    <dbReference type="NCBI Taxonomy" id="1703345"/>
    <lineage>
        <taxon>Bacteria</taxon>
        <taxon>Pseudomonadati</taxon>
        <taxon>Bacteroidota</taxon>
        <taxon>Chitinophagia</taxon>
        <taxon>Chitinophagales</taxon>
        <taxon>Chitinophagaceae</taxon>
        <taxon>Niastella</taxon>
    </lineage>
</organism>
<dbReference type="InterPro" id="IPR009057">
    <property type="entry name" value="Homeodomain-like_sf"/>
</dbReference>
<evidence type="ECO:0000256" key="1">
    <source>
        <dbReference type="ARBA" id="ARBA00023125"/>
    </source>
</evidence>
<dbReference type="SUPFAM" id="SSF48498">
    <property type="entry name" value="Tetracyclin repressor-like, C-terminal domain"/>
    <property type="match status" value="1"/>
</dbReference>
<accession>A0A1V9FY97</accession>
<sequence length="205" mass="23815">MAKEIKNDTSTEEKILAAAKQVFMEKGIDGARMQDIADKAGINKALLHYYFRSKDKLFEMIFMEAARQFLPKVTSIMSSELPLYEKVEKFVNEYIDTLLQNPTLPIFILNEINRNPKDAIKKIFGNQRPPIDKVEEHIAKLVKKGEIKPVKGYELMINMVSLCIFPFLARPMVQWITKTNDEEFLQLMELRKKSVVRFVIDSIKK</sequence>
<dbReference type="InterPro" id="IPR036271">
    <property type="entry name" value="Tet_transcr_reg_TetR-rel_C_sf"/>
</dbReference>
<protein>
    <submittedName>
        <fullName evidence="4">TetR family transcriptional regulator</fullName>
    </submittedName>
</protein>
<reference evidence="4 5" key="1">
    <citation type="submission" date="2016-03" db="EMBL/GenBank/DDBJ databases">
        <title>Niastella vici sp. nov., isolated from farmland soil.</title>
        <authorList>
            <person name="Chen L."/>
            <person name="Wang D."/>
            <person name="Yang S."/>
            <person name="Wang G."/>
        </authorList>
    </citation>
    <scope>NUCLEOTIDE SEQUENCE [LARGE SCALE GENOMIC DNA]</scope>
    <source>
        <strain evidence="4 5">DJ57</strain>
    </source>
</reference>
<dbReference type="Gene3D" id="1.10.357.10">
    <property type="entry name" value="Tetracycline Repressor, domain 2"/>
    <property type="match status" value="1"/>
</dbReference>
<keyword evidence="1 2" id="KW-0238">DNA-binding</keyword>
<feature type="DNA-binding region" description="H-T-H motif" evidence="2">
    <location>
        <begin position="32"/>
        <end position="51"/>
    </location>
</feature>
<evidence type="ECO:0000313" key="4">
    <source>
        <dbReference type="EMBL" id="OQP63339.1"/>
    </source>
</evidence>
<comment type="caution">
    <text evidence="4">The sequence shown here is derived from an EMBL/GenBank/DDBJ whole genome shotgun (WGS) entry which is preliminary data.</text>
</comment>
<dbReference type="PRINTS" id="PR00455">
    <property type="entry name" value="HTHTETR"/>
</dbReference>
<dbReference type="Proteomes" id="UP000192796">
    <property type="component" value="Unassembled WGS sequence"/>
</dbReference>
<feature type="domain" description="HTH tetR-type" evidence="3">
    <location>
        <begin position="9"/>
        <end position="69"/>
    </location>
</feature>
<keyword evidence="5" id="KW-1185">Reference proteome</keyword>
<dbReference type="InterPro" id="IPR050109">
    <property type="entry name" value="HTH-type_TetR-like_transc_reg"/>
</dbReference>
<name>A0A1V9FY97_9BACT</name>
<dbReference type="SUPFAM" id="SSF46689">
    <property type="entry name" value="Homeodomain-like"/>
    <property type="match status" value="1"/>
</dbReference>
<dbReference type="Pfam" id="PF00440">
    <property type="entry name" value="TetR_N"/>
    <property type="match status" value="1"/>
</dbReference>
<dbReference type="GO" id="GO:0003677">
    <property type="term" value="F:DNA binding"/>
    <property type="evidence" value="ECO:0007669"/>
    <property type="project" value="UniProtKB-UniRule"/>
</dbReference>
<dbReference type="OrthoDB" id="9789566at2"/>
<dbReference type="RefSeq" id="WP_081148059.1">
    <property type="nucleotide sequence ID" value="NZ_LVYD01000046.1"/>
</dbReference>
<evidence type="ECO:0000259" key="3">
    <source>
        <dbReference type="PROSITE" id="PS50977"/>
    </source>
</evidence>
<evidence type="ECO:0000256" key="2">
    <source>
        <dbReference type="PROSITE-ProRule" id="PRU00335"/>
    </source>
</evidence>